<evidence type="ECO:0008006" key="3">
    <source>
        <dbReference type="Google" id="ProtNLM"/>
    </source>
</evidence>
<comment type="caution">
    <text evidence="1">The sequence shown here is derived from an EMBL/GenBank/DDBJ whole genome shotgun (WGS) entry which is preliminary data.</text>
</comment>
<reference evidence="1" key="2">
    <citation type="submission" date="2022-01" db="EMBL/GenBank/DDBJ databases">
        <authorList>
            <person name="Yamashiro T."/>
            <person name="Shiraishi A."/>
            <person name="Satake H."/>
            <person name="Nakayama K."/>
        </authorList>
    </citation>
    <scope>NUCLEOTIDE SEQUENCE</scope>
</reference>
<dbReference type="Proteomes" id="UP001151760">
    <property type="component" value="Unassembled WGS sequence"/>
</dbReference>
<keyword evidence="2" id="KW-1185">Reference proteome</keyword>
<protein>
    <recommendedName>
        <fullName evidence="3">Reverse transcriptase zinc-binding domain-containing protein</fullName>
    </recommendedName>
</protein>
<organism evidence="1 2">
    <name type="scientific">Tanacetum coccineum</name>
    <dbReference type="NCBI Taxonomy" id="301880"/>
    <lineage>
        <taxon>Eukaryota</taxon>
        <taxon>Viridiplantae</taxon>
        <taxon>Streptophyta</taxon>
        <taxon>Embryophyta</taxon>
        <taxon>Tracheophyta</taxon>
        <taxon>Spermatophyta</taxon>
        <taxon>Magnoliopsida</taxon>
        <taxon>eudicotyledons</taxon>
        <taxon>Gunneridae</taxon>
        <taxon>Pentapetalae</taxon>
        <taxon>asterids</taxon>
        <taxon>campanulids</taxon>
        <taxon>Asterales</taxon>
        <taxon>Asteraceae</taxon>
        <taxon>Asteroideae</taxon>
        <taxon>Anthemideae</taxon>
        <taxon>Anthemidinae</taxon>
        <taxon>Tanacetum</taxon>
    </lineage>
</organism>
<gene>
    <name evidence="1" type="ORF">Tco_0680935</name>
</gene>
<sequence length="170" mass="19682">MKFGTRFCMTPEFSGVAPTVACSFRQPPRSGIELSQFFKLVQLLTSVTLSSASDRWSWTLHGLGVFSVKSAREEIDKHVLVISPSHTRWSKVLPIKLNIFWWRMLLDRLPTSCSMSLDLVRLFGRWWNIHVPSFGDHSSWDSLFKGLTLTSFQKWSIEASFVSMWWHLEV</sequence>
<proteinExistence type="predicted"/>
<evidence type="ECO:0000313" key="2">
    <source>
        <dbReference type="Proteomes" id="UP001151760"/>
    </source>
</evidence>
<dbReference type="EMBL" id="BQNB010009643">
    <property type="protein sequence ID" value="GJS66371.1"/>
    <property type="molecule type" value="Genomic_DNA"/>
</dbReference>
<accession>A0ABQ4XMR8</accession>
<evidence type="ECO:0000313" key="1">
    <source>
        <dbReference type="EMBL" id="GJS66371.1"/>
    </source>
</evidence>
<name>A0ABQ4XMR8_9ASTR</name>
<reference evidence="1" key="1">
    <citation type="journal article" date="2022" name="Int. J. Mol. Sci.">
        <title>Draft Genome of Tanacetum Coccineum: Genomic Comparison of Closely Related Tanacetum-Family Plants.</title>
        <authorList>
            <person name="Yamashiro T."/>
            <person name="Shiraishi A."/>
            <person name="Nakayama K."/>
            <person name="Satake H."/>
        </authorList>
    </citation>
    <scope>NUCLEOTIDE SEQUENCE</scope>
</reference>